<dbReference type="PRINTS" id="PR01047">
    <property type="entry name" value="TRNASYNTHTHR"/>
</dbReference>
<reference evidence="16" key="1">
    <citation type="submission" date="2020-07" db="EMBL/GenBank/DDBJ databases">
        <title>Huge and variable diversity of episymbiotic CPR bacteria and DPANN archaea in groundwater ecosystems.</title>
        <authorList>
            <person name="He C.Y."/>
            <person name="Keren R."/>
            <person name="Whittaker M."/>
            <person name="Farag I.F."/>
            <person name="Doudna J."/>
            <person name="Cate J.H.D."/>
            <person name="Banfield J.F."/>
        </authorList>
    </citation>
    <scope>NUCLEOTIDE SEQUENCE</scope>
    <source>
        <strain evidence="16">NC_groundwater_1482_Ag_S-0.65um_47_24</strain>
    </source>
</reference>
<dbReference type="EMBL" id="JACQWF010000267">
    <property type="protein sequence ID" value="MBI4595906.1"/>
    <property type="molecule type" value="Genomic_DNA"/>
</dbReference>
<dbReference type="PANTHER" id="PTHR11451:SF44">
    <property type="entry name" value="THREONINE--TRNA LIGASE, CHLOROPLASTIC_MITOCHONDRIAL 2"/>
    <property type="match status" value="1"/>
</dbReference>
<comment type="catalytic activity">
    <reaction evidence="13">
        <text>tRNA(Thr) + L-threonine + ATP = L-threonyl-tRNA(Thr) + AMP + diphosphate + H(+)</text>
        <dbReference type="Rhea" id="RHEA:24624"/>
        <dbReference type="Rhea" id="RHEA-COMP:9670"/>
        <dbReference type="Rhea" id="RHEA-COMP:9704"/>
        <dbReference type="ChEBI" id="CHEBI:15378"/>
        <dbReference type="ChEBI" id="CHEBI:30616"/>
        <dbReference type="ChEBI" id="CHEBI:33019"/>
        <dbReference type="ChEBI" id="CHEBI:57926"/>
        <dbReference type="ChEBI" id="CHEBI:78442"/>
        <dbReference type="ChEBI" id="CHEBI:78534"/>
        <dbReference type="ChEBI" id="CHEBI:456215"/>
        <dbReference type="EC" id="6.1.1.3"/>
    </reaction>
</comment>
<evidence type="ECO:0000256" key="6">
    <source>
        <dbReference type="ARBA" id="ARBA00022723"/>
    </source>
</evidence>
<protein>
    <recommendedName>
        <fullName evidence="2 14">Threonine--tRNA ligase</fullName>
        <ecNumber evidence="2 14">6.1.1.3</ecNumber>
    </recommendedName>
</protein>
<evidence type="ECO:0000256" key="1">
    <source>
        <dbReference type="ARBA" id="ARBA00008226"/>
    </source>
</evidence>
<comment type="caution">
    <text evidence="16">The sequence shown here is derived from an EMBL/GenBank/DDBJ whole genome shotgun (WGS) entry which is preliminary data.</text>
</comment>
<dbReference type="SUPFAM" id="SSF55681">
    <property type="entry name" value="Class II aaRS and biotin synthetases"/>
    <property type="match status" value="1"/>
</dbReference>
<evidence type="ECO:0000256" key="12">
    <source>
        <dbReference type="ARBA" id="ARBA00023146"/>
    </source>
</evidence>
<evidence type="ECO:0000256" key="9">
    <source>
        <dbReference type="ARBA" id="ARBA00022840"/>
    </source>
</evidence>
<evidence type="ECO:0000256" key="11">
    <source>
        <dbReference type="ARBA" id="ARBA00022917"/>
    </source>
</evidence>
<dbReference type="Gene3D" id="3.30.930.10">
    <property type="entry name" value="Bira Bifunctional Protein, Domain 2"/>
    <property type="match status" value="1"/>
</dbReference>
<dbReference type="Gene3D" id="3.40.50.800">
    <property type="entry name" value="Anticodon-binding domain"/>
    <property type="match status" value="1"/>
</dbReference>
<evidence type="ECO:0000256" key="10">
    <source>
        <dbReference type="ARBA" id="ARBA00022884"/>
    </source>
</evidence>
<dbReference type="SUPFAM" id="SSF52954">
    <property type="entry name" value="Class II aaRS ABD-related"/>
    <property type="match status" value="1"/>
</dbReference>
<dbReference type="SMART" id="SM00863">
    <property type="entry name" value="tRNA_SAD"/>
    <property type="match status" value="1"/>
</dbReference>
<dbReference type="Gene3D" id="3.30.980.10">
    <property type="entry name" value="Threonyl-trna Synthetase, Chain A, domain 2"/>
    <property type="match status" value="1"/>
</dbReference>
<evidence type="ECO:0000256" key="7">
    <source>
        <dbReference type="ARBA" id="ARBA00022741"/>
    </source>
</evidence>
<dbReference type="Gene3D" id="3.30.54.20">
    <property type="match status" value="1"/>
</dbReference>
<evidence type="ECO:0000256" key="13">
    <source>
        <dbReference type="ARBA" id="ARBA00049515"/>
    </source>
</evidence>
<dbReference type="CDD" id="cd00860">
    <property type="entry name" value="ThrRS_anticodon"/>
    <property type="match status" value="1"/>
</dbReference>
<dbReference type="InterPro" id="IPR002320">
    <property type="entry name" value="Thr-tRNA-ligase_IIa"/>
</dbReference>
<dbReference type="SUPFAM" id="SSF55186">
    <property type="entry name" value="ThrRS/AlaRS common domain"/>
    <property type="match status" value="1"/>
</dbReference>
<evidence type="ECO:0000256" key="4">
    <source>
        <dbReference type="ARBA" id="ARBA00022555"/>
    </source>
</evidence>
<dbReference type="InterPro" id="IPR047246">
    <property type="entry name" value="ThrRS_anticodon"/>
</dbReference>
<keyword evidence="8" id="KW-0862">Zinc</keyword>
<dbReference type="InterPro" id="IPR033728">
    <property type="entry name" value="ThrRS_core"/>
</dbReference>
<keyword evidence="11" id="KW-0648">Protein biosynthesis</keyword>
<keyword evidence="6" id="KW-0479">Metal-binding</keyword>
<dbReference type="GO" id="GO:0006435">
    <property type="term" value="P:threonyl-tRNA aminoacylation"/>
    <property type="evidence" value="ECO:0007669"/>
    <property type="project" value="UniProtKB-UniRule"/>
</dbReference>
<keyword evidence="4" id="KW-0820">tRNA-binding</keyword>
<dbReference type="EC" id="6.1.1.3" evidence="2 14"/>
<dbReference type="Pfam" id="PF03129">
    <property type="entry name" value="HGTP_anticodon"/>
    <property type="match status" value="1"/>
</dbReference>
<dbReference type="NCBIfam" id="TIGR00418">
    <property type="entry name" value="thrS"/>
    <property type="match status" value="1"/>
</dbReference>
<evidence type="ECO:0000256" key="5">
    <source>
        <dbReference type="ARBA" id="ARBA00022598"/>
    </source>
</evidence>
<dbReference type="GO" id="GO:0004829">
    <property type="term" value="F:threonine-tRNA ligase activity"/>
    <property type="evidence" value="ECO:0007669"/>
    <property type="project" value="UniProtKB-UniRule"/>
</dbReference>
<dbReference type="InterPro" id="IPR002314">
    <property type="entry name" value="aa-tRNA-synt_IIb"/>
</dbReference>
<feature type="non-terminal residue" evidence="16">
    <location>
        <position position="1"/>
    </location>
</feature>
<keyword evidence="9" id="KW-0067">ATP-binding</keyword>
<evidence type="ECO:0000313" key="17">
    <source>
        <dbReference type="Proteomes" id="UP000772181"/>
    </source>
</evidence>
<comment type="similarity">
    <text evidence="1">Belongs to the class-II aminoacyl-tRNA synthetase family.</text>
</comment>
<dbReference type="AlphaFoldDB" id="A0A933LR16"/>
<keyword evidence="10" id="KW-0694">RNA-binding</keyword>
<dbReference type="FunFam" id="3.30.54.20:FF:000002">
    <property type="entry name" value="Threonine--tRNA ligase"/>
    <property type="match status" value="1"/>
</dbReference>
<name>A0A933LR16_UNCTE</name>
<dbReference type="Proteomes" id="UP000772181">
    <property type="component" value="Unassembled WGS sequence"/>
</dbReference>
<dbReference type="InterPro" id="IPR036621">
    <property type="entry name" value="Anticodon-bd_dom_sf"/>
</dbReference>
<dbReference type="InterPro" id="IPR045864">
    <property type="entry name" value="aa-tRNA-synth_II/BPL/LPL"/>
</dbReference>
<keyword evidence="7" id="KW-0547">Nucleotide-binding</keyword>
<evidence type="ECO:0000256" key="2">
    <source>
        <dbReference type="ARBA" id="ARBA00013163"/>
    </source>
</evidence>
<dbReference type="PANTHER" id="PTHR11451">
    <property type="entry name" value="THREONINE-TRNA LIGASE"/>
    <property type="match status" value="1"/>
</dbReference>
<dbReference type="FunFam" id="3.40.50.800:FF:000001">
    <property type="entry name" value="Threonine--tRNA ligase"/>
    <property type="match status" value="1"/>
</dbReference>
<dbReference type="InterPro" id="IPR004154">
    <property type="entry name" value="Anticodon-bd"/>
</dbReference>
<dbReference type="FunFam" id="3.30.930.10:FF:000002">
    <property type="entry name" value="Threonine--tRNA ligase"/>
    <property type="match status" value="1"/>
</dbReference>
<dbReference type="InterPro" id="IPR018163">
    <property type="entry name" value="Thr/Ala-tRNA-synth_IIc_edit"/>
</dbReference>
<evidence type="ECO:0000256" key="14">
    <source>
        <dbReference type="NCBIfam" id="TIGR00418"/>
    </source>
</evidence>
<keyword evidence="5 16" id="KW-0436">Ligase</keyword>
<dbReference type="PROSITE" id="PS50862">
    <property type="entry name" value="AA_TRNA_LIGASE_II"/>
    <property type="match status" value="1"/>
</dbReference>
<dbReference type="GO" id="GO:0000049">
    <property type="term" value="F:tRNA binding"/>
    <property type="evidence" value="ECO:0007669"/>
    <property type="project" value="UniProtKB-KW"/>
</dbReference>
<evidence type="ECO:0000313" key="16">
    <source>
        <dbReference type="EMBL" id="MBI4595906.1"/>
    </source>
</evidence>
<evidence type="ECO:0000256" key="8">
    <source>
        <dbReference type="ARBA" id="ARBA00022833"/>
    </source>
</evidence>
<dbReference type="GO" id="GO:0005829">
    <property type="term" value="C:cytosol"/>
    <property type="evidence" value="ECO:0007669"/>
    <property type="project" value="TreeGrafter"/>
</dbReference>
<organism evidence="16 17">
    <name type="scientific">Tectimicrobiota bacterium</name>
    <dbReference type="NCBI Taxonomy" id="2528274"/>
    <lineage>
        <taxon>Bacteria</taxon>
        <taxon>Pseudomonadati</taxon>
        <taxon>Nitrospinota/Tectimicrobiota group</taxon>
        <taxon>Candidatus Tectimicrobiota</taxon>
    </lineage>
</organism>
<keyword evidence="3" id="KW-0963">Cytoplasm</keyword>
<dbReference type="CDD" id="cd00771">
    <property type="entry name" value="ThrRS_core"/>
    <property type="match status" value="1"/>
</dbReference>
<gene>
    <name evidence="16" type="primary">thrS</name>
    <name evidence="16" type="ORF">HY730_05945</name>
</gene>
<dbReference type="Pfam" id="PF00587">
    <property type="entry name" value="tRNA-synt_2b"/>
    <property type="match status" value="1"/>
</dbReference>
<accession>A0A933LR16</accession>
<evidence type="ECO:0000259" key="15">
    <source>
        <dbReference type="PROSITE" id="PS50862"/>
    </source>
</evidence>
<feature type="domain" description="Aminoacyl-transfer RNA synthetases class-II family profile" evidence="15">
    <location>
        <begin position="185"/>
        <end position="476"/>
    </location>
</feature>
<dbReference type="FunFam" id="3.30.980.10:FF:000005">
    <property type="entry name" value="Threonyl-tRNA synthetase, mitochondrial"/>
    <property type="match status" value="1"/>
</dbReference>
<dbReference type="InterPro" id="IPR012947">
    <property type="entry name" value="tRNA_SAD"/>
</dbReference>
<dbReference type="HAMAP" id="MF_00184">
    <property type="entry name" value="Thr_tRNA_synth"/>
    <property type="match status" value="1"/>
</dbReference>
<sequence length="578" mass="67324">LEPVMFLSEEGQEIYRHTTSHIMAQAVKSLFPGVKIAIGPSIEDGFYYDFDYDKTFTPEDLTVIEHKMVEIIAQQLPLVRAERDSKEAIKLFEEKGESYKVELIREINEDKVTLYQQGDFIDLCRGPHLPSTGYVKAFKLLNIAGAYWRGDERNVMLQRIYGTSFPSNQALEDYLNKLEEARRRDHRKLGRELDLFSFNQEVGAGLVIYHPKGTILRMILEDFERREHLKRGYLPVVGPQLLKKELWERSGHYENYRENMYFTEIEGEQYGIKPMNCLAHMLIYKSQTRSYRDLPLRYFELGTVYRHEKTGVLHGLFRVRGFTQDDAHILCTPEQLNGEILGVLNFVKEVMEIFRFEYELELSTRPEKSIGSNLDWERATSALETALKSTGLSYQIHEGEGAFYGPKIDIKLRDALGRKWQCATIQCDFTLPERFDLTYVASDGQKHRPVMIHRVILGALERFMGVLIEHYAGAFPLWLAPVQVIILPIADRHHPSTLNLKDRLFSEGLRVEVDLRNEKVNFKIREAQLQKIPYMIILGDKESKENSLSLRKREEGDLGLVKYEDFLVRIRREVNFKL</sequence>
<keyword evidence="12" id="KW-0030">Aminoacyl-tRNA synthetase</keyword>
<proteinExistence type="inferred from homology"/>
<dbReference type="GO" id="GO:0005524">
    <property type="term" value="F:ATP binding"/>
    <property type="evidence" value="ECO:0007669"/>
    <property type="project" value="UniProtKB-KW"/>
</dbReference>
<dbReference type="Pfam" id="PF07973">
    <property type="entry name" value="tRNA_SAD"/>
    <property type="match status" value="1"/>
</dbReference>
<dbReference type="InterPro" id="IPR006195">
    <property type="entry name" value="aa-tRNA-synth_II"/>
</dbReference>
<evidence type="ECO:0000256" key="3">
    <source>
        <dbReference type="ARBA" id="ARBA00022490"/>
    </source>
</evidence>
<dbReference type="GO" id="GO:0046872">
    <property type="term" value="F:metal ion binding"/>
    <property type="evidence" value="ECO:0007669"/>
    <property type="project" value="UniProtKB-KW"/>
</dbReference>